<dbReference type="SMART" id="SM00448">
    <property type="entry name" value="REC"/>
    <property type="match status" value="1"/>
</dbReference>
<dbReference type="EMBL" id="JBFXLU010000465">
    <property type="protein sequence ID" value="KAL2825890.1"/>
    <property type="molecule type" value="Genomic_DNA"/>
</dbReference>
<evidence type="ECO:0000256" key="2">
    <source>
        <dbReference type="ARBA" id="ARBA00023012"/>
    </source>
</evidence>
<organism evidence="5 6">
    <name type="scientific">Aspergillus pseudoustus</name>
    <dbReference type="NCBI Taxonomy" id="1810923"/>
    <lineage>
        <taxon>Eukaryota</taxon>
        <taxon>Fungi</taxon>
        <taxon>Dikarya</taxon>
        <taxon>Ascomycota</taxon>
        <taxon>Pezizomycotina</taxon>
        <taxon>Eurotiomycetes</taxon>
        <taxon>Eurotiomycetidae</taxon>
        <taxon>Eurotiales</taxon>
        <taxon>Aspergillaceae</taxon>
        <taxon>Aspergillus</taxon>
        <taxon>Aspergillus subgen. Nidulantes</taxon>
    </lineage>
</organism>
<proteinExistence type="predicted"/>
<evidence type="ECO:0000256" key="3">
    <source>
        <dbReference type="PROSITE-ProRule" id="PRU00169"/>
    </source>
</evidence>
<keyword evidence="1 3" id="KW-0597">Phosphoprotein</keyword>
<evidence type="ECO:0000313" key="6">
    <source>
        <dbReference type="Proteomes" id="UP001610446"/>
    </source>
</evidence>
<keyword evidence="2" id="KW-0902">Two-component regulatory system</keyword>
<dbReference type="InterPro" id="IPR011006">
    <property type="entry name" value="CheY-like_superfamily"/>
</dbReference>
<evidence type="ECO:0000259" key="4">
    <source>
        <dbReference type="PROSITE" id="PS50110"/>
    </source>
</evidence>
<protein>
    <submittedName>
        <fullName evidence="5">CheY-like superfamily</fullName>
    </submittedName>
</protein>
<keyword evidence="6" id="KW-1185">Reference proteome</keyword>
<reference evidence="5 6" key="1">
    <citation type="submission" date="2024-07" db="EMBL/GenBank/DDBJ databases">
        <title>Section-level genome sequencing and comparative genomics of Aspergillus sections Usti and Cavernicolus.</title>
        <authorList>
            <consortium name="Lawrence Berkeley National Laboratory"/>
            <person name="Nybo J.L."/>
            <person name="Vesth T.C."/>
            <person name="Theobald S."/>
            <person name="Frisvad J.C."/>
            <person name="Larsen T.O."/>
            <person name="Kjaerboelling I."/>
            <person name="Rothschild-Mancinelli K."/>
            <person name="Lyhne E.K."/>
            <person name="Kogle M.E."/>
            <person name="Barry K."/>
            <person name="Clum A."/>
            <person name="Na H."/>
            <person name="Ledsgaard L."/>
            <person name="Lin J."/>
            <person name="Lipzen A."/>
            <person name="Kuo A."/>
            <person name="Riley R."/>
            <person name="Mondo S."/>
            <person name="Labutti K."/>
            <person name="Haridas S."/>
            <person name="Pangalinan J."/>
            <person name="Salamov A.A."/>
            <person name="Simmons B.A."/>
            <person name="Magnuson J.K."/>
            <person name="Chen J."/>
            <person name="Drula E."/>
            <person name="Henrissat B."/>
            <person name="Wiebenga A."/>
            <person name="Lubbers R.J."/>
            <person name="Gomes A.C."/>
            <person name="Makela M.R."/>
            <person name="Stajich J."/>
            <person name="Grigoriev I.V."/>
            <person name="Mortensen U.H."/>
            <person name="De Vries R.P."/>
            <person name="Baker S.E."/>
            <person name="Andersen M.R."/>
        </authorList>
    </citation>
    <scope>NUCLEOTIDE SEQUENCE [LARGE SCALE GENOMIC DNA]</scope>
    <source>
        <strain evidence="5 6">CBS 123904</strain>
    </source>
</reference>
<dbReference type="Pfam" id="PF00072">
    <property type="entry name" value="Response_reg"/>
    <property type="match status" value="1"/>
</dbReference>
<feature type="modified residue" description="4-aspartylphosphate" evidence="3">
    <location>
        <position position="56"/>
    </location>
</feature>
<dbReference type="PANTHER" id="PTHR45339">
    <property type="entry name" value="HYBRID SIGNAL TRANSDUCTION HISTIDINE KINASE J"/>
    <property type="match status" value="1"/>
</dbReference>
<comment type="caution">
    <text evidence="5">The sequence shown here is derived from an EMBL/GenBank/DDBJ whole genome shotgun (WGS) entry which is preliminary data.</text>
</comment>
<dbReference type="CDD" id="cd17546">
    <property type="entry name" value="REC_hyHK_CKI1_RcsC-like"/>
    <property type="match status" value="1"/>
</dbReference>
<dbReference type="Proteomes" id="UP001610446">
    <property type="component" value="Unassembled WGS sequence"/>
</dbReference>
<evidence type="ECO:0000313" key="5">
    <source>
        <dbReference type="EMBL" id="KAL2825890.1"/>
    </source>
</evidence>
<dbReference type="SUPFAM" id="SSF52172">
    <property type="entry name" value="CheY-like"/>
    <property type="match status" value="1"/>
</dbReference>
<accession>A0ABR4IDT7</accession>
<name>A0ABR4IDT7_9EURO</name>
<sequence>MHILFVDDNQVWQRIALVKLPQIGCTVAVAGDGQQALDYLAAPPEQCPRADLIMMDIAMPILDGLEATRILRTEAPFATDPKLSSTPIVGLCTTSLAADHRRFMAQGMDDIIVKPWKVEQVQQVVRWWAQRRVVPRVNGVQQRYAMQPGWGHPLGVYRGPRSRM</sequence>
<gene>
    <name evidence="5" type="ORF">BJY01DRAFT_230005</name>
</gene>
<feature type="domain" description="Response regulatory" evidence="4">
    <location>
        <begin position="2"/>
        <end position="129"/>
    </location>
</feature>
<dbReference type="PROSITE" id="PS50110">
    <property type="entry name" value="RESPONSE_REGULATORY"/>
    <property type="match status" value="1"/>
</dbReference>
<dbReference type="PANTHER" id="PTHR45339:SF1">
    <property type="entry name" value="HYBRID SIGNAL TRANSDUCTION HISTIDINE KINASE J"/>
    <property type="match status" value="1"/>
</dbReference>
<dbReference type="Gene3D" id="3.40.50.2300">
    <property type="match status" value="1"/>
</dbReference>
<evidence type="ECO:0000256" key="1">
    <source>
        <dbReference type="ARBA" id="ARBA00022553"/>
    </source>
</evidence>
<dbReference type="InterPro" id="IPR001789">
    <property type="entry name" value="Sig_transdc_resp-reg_receiver"/>
</dbReference>